<proteinExistence type="predicted"/>
<comment type="caution">
    <text evidence="1">The sequence shown here is derived from an EMBL/GenBank/DDBJ whole genome shotgun (WGS) entry which is preliminary data.</text>
</comment>
<gene>
    <name evidence="1" type="ORF">NEISICOT_01701</name>
</gene>
<evidence type="ECO:0000313" key="2">
    <source>
        <dbReference type="Proteomes" id="UP000005365"/>
    </source>
</evidence>
<dbReference type="AlphaFoldDB" id="C6M5A2"/>
<name>C6M5A2_NEISI</name>
<protein>
    <submittedName>
        <fullName evidence="1">Uncharacterized protein</fullName>
    </submittedName>
</protein>
<sequence length="57" mass="6598">MVIRFQTTYFYGWHAKAMLKRSQAVAAKRKSGFVAAPLYRLQSVFLLKPIFQSTKLC</sequence>
<evidence type="ECO:0000313" key="1">
    <source>
        <dbReference type="EMBL" id="EET44483.1"/>
    </source>
</evidence>
<dbReference type="Proteomes" id="UP000005365">
    <property type="component" value="Unassembled WGS sequence"/>
</dbReference>
<accession>C6M5A2</accession>
<keyword evidence="2" id="KW-1185">Reference proteome</keyword>
<organism evidence="1 2">
    <name type="scientific">Neisseria sicca ATCC 29256</name>
    <dbReference type="NCBI Taxonomy" id="547045"/>
    <lineage>
        <taxon>Bacteria</taxon>
        <taxon>Pseudomonadati</taxon>
        <taxon>Pseudomonadota</taxon>
        <taxon>Betaproteobacteria</taxon>
        <taxon>Neisseriales</taxon>
        <taxon>Neisseriaceae</taxon>
        <taxon>Neisseria</taxon>
    </lineage>
</organism>
<reference evidence="1" key="1">
    <citation type="submission" date="2009-07" db="EMBL/GenBank/DDBJ databases">
        <authorList>
            <person name="Weinstock G."/>
            <person name="Sodergren E."/>
            <person name="Clifton S."/>
            <person name="Fulton L."/>
            <person name="Fulton B."/>
            <person name="Courtney L."/>
            <person name="Fronick C."/>
            <person name="Harrison M."/>
            <person name="Strong C."/>
            <person name="Farmer C."/>
            <person name="Delahaunty K."/>
            <person name="Markovic C."/>
            <person name="Hall O."/>
            <person name="Minx P."/>
            <person name="Tomlinson C."/>
            <person name="Mitreva M."/>
            <person name="Nelson J."/>
            <person name="Hou S."/>
            <person name="Wollam A."/>
            <person name="Pepin K.H."/>
            <person name="Johnson M."/>
            <person name="Bhonagiri V."/>
            <person name="Nash W.E."/>
            <person name="Warren W."/>
            <person name="Chinwalla A."/>
            <person name="Mardis E.R."/>
            <person name="Wilson R.K."/>
        </authorList>
    </citation>
    <scope>NUCLEOTIDE SEQUENCE [LARGE SCALE GENOMIC DNA]</scope>
    <source>
        <strain evidence="1">ATCC 29256</strain>
    </source>
</reference>
<dbReference type="EMBL" id="ACKO02000009">
    <property type="protein sequence ID" value="EET44483.1"/>
    <property type="molecule type" value="Genomic_DNA"/>
</dbReference>